<dbReference type="Proteomes" id="UP001230649">
    <property type="component" value="Unassembled WGS sequence"/>
</dbReference>
<reference evidence="1" key="1">
    <citation type="submission" date="2023-04" db="EMBL/GenBank/DDBJ databases">
        <title>Draft Genome sequencing of Naganishia species isolated from polar environments using Oxford Nanopore Technology.</title>
        <authorList>
            <person name="Leo P."/>
            <person name="Venkateswaran K."/>
        </authorList>
    </citation>
    <scope>NUCLEOTIDE SEQUENCE</scope>
    <source>
        <strain evidence="1">MNA-CCFEE 5262</strain>
    </source>
</reference>
<proteinExistence type="predicted"/>
<sequence>MQLQGKALEVVLVQEEAGRLRDENRVLREEVEALRKVNEKQDGQSSSAPSQDPNTTLSELTLAHRRLCAKMDVSEESLHQAQTALSLAETENERIRYEVEEMNVLGGQWRKRIEEGRQEMEMERLERKKAEEELRICKLALAEYEGNTAHENVDASSMNGQRATPAAEATAWEQGDIIDSSHISFVKPDLPAFTSPISDSSATHLPSTASNILLGVQGLHRLFTEFQTTLVEKEGKIAQLEMEVAVHEVEVQTEREMVKRVIAEKEEIRRELNTIKADDGSASKVVERYMAFTQKTTQQQHANFQSQTTRLNQTINTLRHQLLSTQTLLDRETARTAQLRSAIDELAEGYERETFGRRREVALRMKSLEREERRLEAGRRWAERVRRERSRLGGVAEAGGTLTARPNLLHASPSSTSLASINTSCIHPYEENQHLSTLWDLLESGIELFAELEDEGLAQLSTGMNRHSVDDQAARSVLVQGWKDSLMDELEQVTRKNVELEKHRLQWIATGTVQGERADAEPTEAASVRSLERPLPVLPVEKDETTIQDASPYRDSPPASGGLQLDINGDDGHIGTASANEQPDDSLVTLLQNLARTVGRFDTLQKQLSDCAASVSNLRDYEADISPAYASTLRILLDGISDVVEDVRVEVEIAIADDERDLAGYRTVLKLNPEAKTLTKAEEFADSAHVAKKSANFAKRLADVEGDLVGIKVAICELQAEGPKSALPGNADEEIVNPLLGLSLKTVRAPVPPSRATMQQRQLGNGMKRGFFGSLGRTLSGNTPVLSISRASSVSQHSPLSGLAEANVSPGYDVDGPQGTSIHANDSNGHDVEDVE</sequence>
<dbReference type="EMBL" id="JASBWS010000064">
    <property type="protein sequence ID" value="KAJ9102309.1"/>
    <property type="molecule type" value="Genomic_DNA"/>
</dbReference>
<evidence type="ECO:0000313" key="2">
    <source>
        <dbReference type="Proteomes" id="UP001230649"/>
    </source>
</evidence>
<accession>A0ACC2VSA2</accession>
<name>A0ACC2VSA2_9TREE</name>
<organism evidence="1 2">
    <name type="scientific">Naganishia adeliensis</name>
    <dbReference type="NCBI Taxonomy" id="92952"/>
    <lineage>
        <taxon>Eukaryota</taxon>
        <taxon>Fungi</taxon>
        <taxon>Dikarya</taxon>
        <taxon>Basidiomycota</taxon>
        <taxon>Agaricomycotina</taxon>
        <taxon>Tremellomycetes</taxon>
        <taxon>Filobasidiales</taxon>
        <taxon>Filobasidiaceae</taxon>
        <taxon>Naganishia</taxon>
    </lineage>
</organism>
<comment type="caution">
    <text evidence="1">The sequence shown here is derived from an EMBL/GenBank/DDBJ whole genome shotgun (WGS) entry which is preliminary data.</text>
</comment>
<protein>
    <submittedName>
        <fullName evidence="1">Uncharacterized protein</fullName>
    </submittedName>
</protein>
<keyword evidence="2" id="KW-1185">Reference proteome</keyword>
<evidence type="ECO:0000313" key="1">
    <source>
        <dbReference type="EMBL" id="KAJ9102309.1"/>
    </source>
</evidence>
<gene>
    <name evidence="1" type="ORF">QFC20_005002</name>
</gene>